<dbReference type="Pfam" id="PF02698">
    <property type="entry name" value="DUF218"/>
    <property type="match status" value="1"/>
</dbReference>
<organism evidence="2 3">
    <name type="scientific">Streptomonospora wellingtoniae</name>
    <dbReference type="NCBI Taxonomy" id="3075544"/>
    <lineage>
        <taxon>Bacteria</taxon>
        <taxon>Bacillati</taxon>
        <taxon>Actinomycetota</taxon>
        <taxon>Actinomycetes</taxon>
        <taxon>Streptosporangiales</taxon>
        <taxon>Nocardiopsidaceae</taxon>
        <taxon>Streptomonospora</taxon>
    </lineage>
</organism>
<dbReference type="EMBL" id="JAVREK010000008">
    <property type="protein sequence ID" value="MDT0302437.1"/>
    <property type="molecule type" value="Genomic_DNA"/>
</dbReference>
<evidence type="ECO:0000259" key="1">
    <source>
        <dbReference type="Pfam" id="PF02698"/>
    </source>
</evidence>
<dbReference type="RefSeq" id="WP_311544920.1">
    <property type="nucleotide sequence ID" value="NZ_JAVREK010000008.1"/>
</dbReference>
<protein>
    <submittedName>
        <fullName evidence="2">ElyC/SanA/YdcF family protein</fullName>
    </submittedName>
</protein>
<reference evidence="3" key="1">
    <citation type="submission" date="2023-07" db="EMBL/GenBank/DDBJ databases">
        <title>30 novel species of actinomycetes from the DSMZ collection.</title>
        <authorList>
            <person name="Nouioui I."/>
        </authorList>
    </citation>
    <scope>NUCLEOTIDE SEQUENCE [LARGE SCALE GENOMIC DNA]</scope>
    <source>
        <strain evidence="3">DSM 45055</strain>
    </source>
</reference>
<evidence type="ECO:0000313" key="2">
    <source>
        <dbReference type="EMBL" id="MDT0302437.1"/>
    </source>
</evidence>
<dbReference type="Proteomes" id="UP001183226">
    <property type="component" value="Unassembled WGS sequence"/>
</dbReference>
<comment type="caution">
    <text evidence="2">The sequence shown here is derived from an EMBL/GenBank/DDBJ whole genome shotgun (WGS) entry which is preliminary data.</text>
</comment>
<name>A0ABU2KTD0_9ACTN</name>
<gene>
    <name evidence="2" type="ORF">RM446_09980</name>
</gene>
<dbReference type="PANTHER" id="PTHR30336:SF6">
    <property type="entry name" value="INTEGRAL MEMBRANE PROTEIN"/>
    <property type="match status" value="1"/>
</dbReference>
<keyword evidence="3" id="KW-1185">Reference proteome</keyword>
<feature type="domain" description="DUF218" evidence="1">
    <location>
        <begin position="43"/>
        <end position="161"/>
    </location>
</feature>
<proteinExistence type="predicted"/>
<accession>A0ABU2KTD0</accession>
<dbReference type="PANTHER" id="PTHR30336">
    <property type="entry name" value="INNER MEMBRANE PROTEIN, PROBABLE PERMEASE"/>
    <property type="match status" value="1"/>
</dbReference>
<dbReference type="InterPro" id="IPR051599">
    <property type="entry name" value="Cell_Envelope_Assoc"/>
</dbReference>
<sequence>MSAGMWAAAGAAGAVAALGPTAWSYLASGGRRTQLGRVPIRPVAIVLGAAVWPTGPSPLLEGRIEIAARLFRDGTVRAVLVSGDNRAAANRETDTMAAELVERGVPEHSVVADPHGYRTWDTAVRARETFGVDRAIVVTQVFHLPRAVALCRAAGVDAYGVGDPSFRRRPRSTAVGYLREMGANAKALSDAVLQPAPAVVEPPRGDLRTALS</sequence>
<dbReference type="CDD" id="cd06259">
    <property type="entry name" value="YdcF-like"/>
    <property type="match status" value="1"/>
</dbReference>
<dbReference type="InterPro" id="IPR003848">
    <property type="entry name" value="DUF218"/>
</dbReference>
<evidence type="ECO:0000313" key="3">
    <source>
        <dbReference type="Proteomes" id="UP001183226"/>
    </source>
</evidence>